<keyword evidence="2" id="KW-0813">Transport</keyword>
<dbReference type="Pfam" id="PF07715">
    <property type="entry name" value="Plug"/>
    <property type="match status" value="1"/>
</dbReference>
<dbReference type="Gene3D" id="2.170.130.10">
    <property type="entry name" value="TonB-dependent receptor, plug domain"/>
    <property type="match status" value="1"/>
</dbReference>
<dbReference type="InterPro" id="IPR039426">
    <property type="entry name" value="TonB-dep_rcpt-like"/>
</dbReference>
<dbReference type="SUPFAM" id="SSF56935">
    <property type="entry name" value="Porins"/>
    <property type="match status" value="1"/>
</dbReference>
<keyword evidence="4" id="KW-0472">Membrane</keyword>
<evidence type="ECO:0000259" key="6">
    <source>
        <dbReference type="Pfam" id="PF07715"/>
    </source>
</evidence>
<gene>
    <name evidence="7" type="ORF">MNBD_BACTEROID01-1914</name>
</gene>
<evidence type="ECO:0000256" key="4">
    <source>
        <dbReference type="ARBA" id="ARBA00023136"/>
    </source>
</evidence>
<keyword evidence="5" id="KW-0998">Cell outer membrane</keyword>
<dbReference type="EMBL" id="UOEP01000213">
    <property type="protein sequence ID" value="VAW24384.1"/>
    <property type="molecule type" value="Genomic_DNA"/>
</dbReference>
<sequence>MEKNTLFAFLRKVVWRSLYITFLMLVLSAVSFAQQRTVTGTVTGADDGMTLPGVSIIVKGSTTGTVTDSNGKYSLTIPAGDVELQFSFVGFNTQTVSVGSSSTVDVVLQPSFIQMDEVVVTALGIKKDKKEITYAAQNVDAKELSVAREVNVVNSLAGKVAGLDLTKGSGGVGSASRIVLRGNRSMTGNNQPLYIIDGVPALGASNGGPSSEFGGYPSFSAISNLNPDDIASITVLKGANAAALYGSSAQNGAIIITTKTGKGSKGLGIEVSSNLSVETPLILTKYQNEYGQGSGGMYIKNSEFMWGPKMTGQMVEHWSPDPNWDGPPQYKYEAHPNNIKDFFDVGVNLANTVAITTGNEKTQAYTSFSNTRSAGIVPGNKLRRNSFNLRLTSKLSEKLSVDARLTYVKQEIDNKVATGDAFTNPMRALYRQPSNISLAEAKNYEYYDNDGNLLQHYWNPHSNGGENVYWMINNTGTFDNTDRINALASMKYEFSPGFSLMIRSAYNRTLAWGKSWYYNDTYTIADNGDYRVRHSNSYDIGNEFLFNYQKNFDDVWSVDASFGGKLSKNTWTGLDADVDRALLKANLFSIGNTSNIKGRDYSGETQKNSLYGFATFGFKNFLFLDITGRNDWSSTLPSANWSYFYPSAGLAWIITDMLDNKPSWLSFAKLRTSYAVVGSPAGWAQLDLTYRLGSGGQTGYAWKSSTLPALDLKPEQTHSQEYGADIRLFNNRLGLDMTLYKTNTFNQLLRIPVPVASGYRNRYINAGNIQNKGFEFTVNMGVVEKQDFSWDVAFNYAHNENKAIELTKELDEYTIRGRAWMTTVKVVVGEQMGEIYTKGFLRSDKGEILINENGLPMVSDGQTIRMGNKNPDWIGGLTNTLRFKDLTLSAVIDIRMGGTIFSFTEANLASDGFSDYTLEGRSGMVVEGVIPTYDDNGNIISTRPNDIQTTSEAYWQSLGGRNTPTGEPFAYDASYIRLREIVASYPIKIGNSGPVKDIQLSLYGRNLGFLYNAAKVIDPGMNVGTGNIQGMEGFGLPTTKQYGFSMKLRF</sequence>
<keyword evidence="3" id="KW-0812">Transmembrane</keyword>
<accession>A0A3B0UWI8</accession>
<dbReference type="InterPro" id="IPR023997">
    <property type="entry name" value="TonB-dep_OMP_SusC/RagA_CS"/>
</dbReference>
<dbReference type="InterPro" id="IPR023996">
    <property type="entry name" value="TonB-dep_OMP_SusC/RagA"/>
</dbReference>
<dbReference type="Gene3D" id="2.40.170.20">
    <property type="entry name" value="TonB-dependent receptor, beta-barrel domain"/>
    <property type="match status" value="1"/>
</dbReference>
<dbReference type="Pfam" id="PF13715">
    <property type="entry name" value="CarbopepD_reg_2"/>
    <property type="match status" value="1"/>
</dbReference>
<dbReference type="PROSITE" id="PS52016">
    <property type="entry name" value="TONB_DEPENDENT_REC_3"/>
    <property type="match status" value="1"/>
</dbReference>
<dbReference type="NCBIfam" id="TIGR04056">
    <property type="entry name" value="OMP_RagA_SusC"/>
    <property type="match status" value="1"/>
</dbReference>
<evidence type="ECO:0000313" key="7">
    <source>
        <dbReference type="EMBL" id="VAW24384.1"/>
    </source>
</evidence>
<protein>
    <submittedName>
        <fullName evidence="7">Outer membrane TonB-dependent transporter, utilization system for glycans and polysaccharides (PUL), SusC family</fullName>
    </submittedName>
</protein>
<evidence type="ECO:0000256" key="3">
    <source>
        <dbReference type="ARBA" id="ARBA00022692"/>
    </source>
</evidence>
<dbReference type="Gene3D" id="2.60.40.1120">
    <property type="entry name" value="Carboxypeptidase-like, regulatory domain"/>
    <property type="match status" value="1"/>
</dbReference>
<dbReference type="InterPro" id="IPR012910">
    <property type="entry name" value="Plug_dom"/>
</dbReference>
<comment type="subcellular location">
    <subcellularLocation>
        <location evidence="1">Cell outer membrane</location>
        <topology evidence="1">Multi-pass membrane protein</topology>
    </subcellularLocation>
</comment>
<dbReference type="NCBIfam" id="TIGR04057">
    <property type="entry name" value="SusC_RagA_signa"/>
    <property type="match status" value="1"/>
</dbReference>
<evidence type="ECO:0000256" key="2">
    <source>
        <dbReference type="ARBA" id="ARBA00022448"/>
    </source>
</evidence>
<reference evidence="7" key="1">
    <citation type="submission" date="2018-06" db="EMBL/GenBank/DDBJ databases">
        <authorList>
            <person name="Zhirakovskaya E."/>
        </authorList>
    </citation>
    <scope>NUCLEOTIDE SEQUENCE</scope>
</reference>
<dbReference type="InterPro" id="IPR037066">
    <property type="entry name" value="Plug_dom_sf"/>
</dbReference>
<evidence type="ECO:0000256" key="1">
    <source>
        <dbReference type="ARBA" id="ARBA00004571"/>
    </source>
</evidence>
<evidence type="ECO:0000256" key="5">
    <source>
        <dbReference type="ARBA" id="ARBA00023237"/>
    </source>
</evidence>
<proteinExistence type="predicted"/>
<dbReference type="InterPro" id="IPR036942">
    <property type="entry name" value="Beta-barrel_TonB_sf"/>
</dbReference>
<feature type="domain" description="TonB-dependent receptor plug" evidence="6">
    <location>
        <begin position="128"/>
        <end position="253"/>
    </location>
</feature>
<dbReference type="GO" id="GO:0009279">
    <property type="term" value="C:cell outer membrane"/>
    <property type="evidence" value="ECO:0007669"/>
    <property type="project" value="UniProtKB-SubCell"/>
</dbReference>
<dbReference type="AlphaFoldDB" id="A0A3B0UWI8"/>
<dbReference type="SUPFAM" id="SSF49464">
    <property type="entry name" value="Carboxypeptidase regulatory domain-like"/>
    <property type="match status" value="1"/>
</dbReference>
<organism evidence="7">
    <name type="scientific">hydrothermal vent metagenome</name>
    <dbReference type="NCBI Taxonomy" id="652676"/>
    <lineage>
        <taxon>unclassified sequences</taxon>
        <taxon>metagenomes</taxon>
        <taxon>ecological metagenomes</taxon>
    </lineage>
</organism>
<dbReference type="InterPro" id="IPR008969">
    <property type="entry name" value="CarboxyPept-like_regulatory"/>
</dbReference>
<name>A0A3B0UWI8_9ZZZZ</name>